<protein>
    <submittedName>
        <fullName evidence="2">MFS transporter permease</fullName>
    </submittedName>
</protein>
<organism evidence="2 3">
    <name type="scientific">Chloroflexus islandicus</name>
    <dbReference type="NCBI Taxonomy" id="1707952"/>
    <lineage>
        <taxon>Bacteria</taxon>
        <taxon>Bacillati</taxon>
        <taxon>Chloroflexota</taxon>
        <taxon>Chloroflexia</taxon>
        <taxon>Chloroflexales</taxon>
        <taxon>Chloroflexineae</taxon>
        <taxon>Chloroflexaceae</taxon>
        <taxon>Chloroflexus</taxon>
    </lineage>
</organism>
<dbReference type="InterPro" id="IPR036259">
    <property type="entry name" value="MFS_trans_sf"/>
</dbReference>
<dbReference type="PANTHER" id="PTHR23547">
    <property type="entry name" value="MAJOR FACILITATOR SUPERFAMILY DOMAIN, GENERAL SUBSTRATE TRANSPORTER"/>
    <property type="match status" value="1"/>
</dbReference>
<feature type="transmembrane region" description="Helical" evidence="1">
    <location>
        <begin position="23"/>
        <end position="49"/>
    </location>
</feature>
<dbReference type="InterPro" id="IPR011701">
    <property type="entry name" value="MFS"/>
</dbReference>
<keyword evidence="1" id="KW-0812">Transmembrane</keyword>
<feature type="transmembrane region" description="Helical" evidence="1">
    <location>
        <begin position="362"/>
        <end position="383"/>
    </location>
</feature>
<evidence type="ECO:0000256" key="1">
    <source>
        <dbReference type="SAM" id="Phobius"/>
    </source>
</evidence>
<gene>
    <name evidence="2" type="ORF">A6A03_12340</name>
</gene>
<dbReference type="GO" id="GO:0022857">
    <property type="term" value="F:transmembrane transporter activity"/>
    <property type="evidence" value="ECO:0007669"/>
    <property type="project" value="InterPro"/>
</dbReference>
<dbReference type="AlphaFoldDB" id="A0A178MD56"/>
<keyword evidence="1" id="KW-1133">Transmembrane helix</keyword>
<dbReference type="Gene3D" id="1.20.1250.20">
    <property type="entry name" value="MFS general substrate transporter like domains"/>
    <property type="match status" value="2"/>
</dbReference>
<dbReference type="InterPro" id="IPR047769">
    <property type="entry name" value="MFS_ArsJ"/>
</dbReference>
<dbReference type="EMBL" id="LWQS01000044">
    <property type="protein sequence ID" value="OAN46456.1"/>
    <property type="molecule type" value="Genomic_DNA"/>
</dbReference>
<comment type="caution">
    <text evidence="2">The sequence shown here is derived from an EMBL/GenBank/DDBJ whole genome shotgun (WGS) entry which is preliminary data.</text>
</comment>
<feature type="transmembrane region" description="Helical" evidence="1">
    <location>
        <begin position="55"/>
        <end position="76"/>
    </location>
</feature>
<dbReference type="RefSeq" id="WP_066785733.1">
    <property type="nucleotide sequence ID" value="NZ_LWQS01000044.1"/>
</dbReference>
<dbReference type="OrthoDB" id="186809at2"/>
<reference evidence="2 3" key="1">
    <citation type="submission" date="2016-04" db="EMBL/GenBank/DDBJ databases">
        <title>Chloroflexus islandicus sp. nov., a thermophilic filamentous anoxygenic phototrophic bacterium from geyser Strokkur (Iceland).</title>
        <authorList>
            <person name="Gaisin V.A."/>
            <person name="Kalashnikov A.M."/>
            <person name="Sukhacheva M.V."/>
            <person name="Grouzdev D.S."/>
            <person name="Ivanov T.M."/>
            <person name="Kuznetsov B."/>
            <person name="Gorlenko V.M."/>
        </authorList>
    </citation>
    <scope>NUCLEOTIDE SEQUENCE [LARGE SCALE GENOMIC DNA]</scope>
    <source>
        <strain evidence="3">isl-2</strain>
    </source>
</reference>
<feature type="transmembrane region" description="Helical" evidence="1">
    <location>
        <begin position="325"/>
        <end position="350"/>
    </location>
</feature>
<feature type="transmembrane region" description="Helical" evidence="1">
    <location>
        <begin position="186"/>
        <end position="206"/>
    </location>
</feature>
<dbReference type="Proteomes" id="UP000078287">
    <property type="component" value="Unassembled WGS sequence"/>
</dbReference>
<feature type="transmembrane region" description="Helical" evidence="1">
    <location>
        <begin position="259"/>
        <end position="278"/>
    </location>
</feature>
<keyword evidence="3" id="KW-1185">Reference proteome</keyword>
<feature type="transmembrane region" description="Helical" evidence="1">
    <location>
        <begin position="299"/>
        <end position="319"/>
    </location>
</feature>
<dbReference type="PANTHER" id="PTHR23547:SF1">
    <property type="entry name" value="MAJOR FACILITATOR SUPERFAMILY MFS_1"/>
    <property type="match status" value="1"/>
</dbReference>
<dbReference type="Pfam" id="PF07690">
    <property type="entry name" value="MFS_1"/>
    <property type="match status" value="1"/>
</dbReference>
<evidence type="ECO:0000313" key="2">
    <source>
        <dbReference type="EMBL" id="OAN46456.1"/>
    </source>
</evidence>
<dbReference type="STRING" id="1707952.A6A03_12340"/>
<dbReference type="NCBIfam" id="NF033734">
    <property type="entry name" value="MFS_ArsJ"/>
    <property type="match status" value="1"/>
</dbReference>
<accession>A0A178MD56</accession>
<sequence>MKPVQSASVAVTAEQRRADRRNYLLVTAAYWADTLTDGAIRMLVLFYFAQLGYSPFAVASLFLFYEIFGVITNLFGGYLGARFGLKTTLFLGLATQLVALSMLAFAPPSLLVVPYVMAAQALSGIAKDLTKMSSKSAVKLVAGEGEGQLYRWVSVLTGSKNAMKGLGFFVGALLLSLLGFQTALLILAALVLAALIGAVSAISGDLGTADKKAKFKQMFSPNRAVNLLAAARIFLFGARDVWFVVGLPVFFITVLGWDFWLAGGFMAAWTIGYGFVQAATPALIRRRVAGARAPDGRTAMWLAFALAAFPAGIALALSAGLAPTLAVAGGLLAFGVVFALNSAVHSYLILAYADDAKVAMNVGFYYMANALGRLAGTVLSGALYQWGMQLGRYDGLIACLWASAVFVVLAGLLSIRLPAPARVVTGAWKVAGE</sequence>
<proteinExistence type="predicted"/>
<keyword evidence="1" id="KW-0472">Membrane</keyword>
<feature type="transmembrane region" description="Helical" evidence="1">
    <location>
        <begin position="227"/>
        <end position="253"/>
    </location>
</feature>
<name>A0A178MD56_9CHLR</name>
<evidence type="ECO:0000313" key="3">
    <source>
        <dbReference type="Proteomes" id="UP000078287"/>
    </source>
</evidence>
<dbReference type="SUPFAM" id="SSF103473">
    <property type="entry name" value="MFS general substrate transporter"/>
    <property type="match status" value="1"/>
</dbReference>
<feature type="transmembrane region" description="Helical" evidence="1">
    <location>
        <begin position="395"/>
        <end position="415"/>
    </location>
</feature>